<comment type="caution">
    <text evidence="3">The sequence shown here is derived from an EMBL/GenBank/DDBJ whole genome shotgun (WGS) entry which is preliminary data.</text>
</comment>
<protein>
    <submittedName>
        <fullName evidence="3">Uncharacterized protein</fullName>
    </submittedName>
</protein>
<dbReference type="Proteomes" id="UP001500755">
    <property type="component" value="Unassembled WGS sequence"/>
</dbReference>
<feature type="transmembrane region" description="Helical" evidence="2">
    <location>
        <begin position="35"/>
        <end position="57"/>
    </location>
</feature>
<evidence type="ECO:0000313" key="4">
    <source>
        <dbReference type="Proteomes" id="UP001500755"/>
    </source>
</evidence>
<name>A0ABP5F292_9MICO</name>
<organism evidence="3 4">
    <name type="scientific">Brevibacterium samyangense</name>
    <dbReference type="NCBI Taxonomy" id="366888"/>
    <lineage>
        <taxon>Bacteria</taxon>
        <taxon>Bacillati</taxon>
        <taxon>Actinomycetota</taxon>
        <taxon>Actinomycetes</taxon>
        <taxon>Micrococcales</taxon>
        <taxon>Brevibacteriaceae</taxon>
        <taxon>Brevibacterium</taxon>
    </lineage>
</organism>
<gene>
    <name evidence="3" type="ORF">GCM10009755_27550</name>
</gene>
<dbReference type="RefSeq" id="WP_344310637.1">
    <property type="nucleotide sequence ID" value="NZ_BAAANO010000035.1"/>
</dbReference>
<keyword evidence="2" id="KW-1133">Transmembrane helix</keyword>
<keyword evidence="2" id="KW-0472">Membrane</keyword>
<feature type="transmembrane region" description="Helical" evidence="2">
    <location>
        <begin position="144"/>
        <end position="168"/>
    </location>
</feature>
<evidence type="ECO:0000313" key="3">
    <source>
        <dbReference type="EMBL" id="GAA2014326.1"/>
    </source>
</evidence>
<proteinExistence type="predicted"/>
<keyword evidence="4" id="KW-1185">Reference proteome</keyword>
<feature type="transmembrane region" description="Helical" evidence="2">
    <location>
        <begin position="69"/>
        <end position="90"/>
    </location>
</feature>
<reference evidence="4" key="1">
    <citation type="journal article" date="2019" name="Int. J. Syst. Evol. Microbiol.">
        <title>The Global Catalogue of Microorganisms (GCM) 10K type strain sequencing project: providing services to taxonomists for standard genome sequencing and annotation.</title>
        <authorList>
            <consortium name="The Broad Institute Genomics Platform"/>
            <consortium name="The Broad Institute Genome Sequencing Center for Infectious Disease"/>
            <person name="Wu L."/>
            <person name="Ma J."/>
        </authorList>
    </citation>
    <scope>NUCLEOTIDE SEQUENCE [LARGE SCALE GENOMIC DNA]</scope>
    <source>
        <strain evidence="4">JCM 14546</strain>
    </source>
</reference>
<sequence length="170" mass="19061">MHAAEPQRRPTPRLPRDMHPRRPLDELLAEYYRQFHAGVLTSTAAVACLAFGGLGCLTIRVLDPGRGGVLTYMVVMAVAFLGYLGVTVLYRGLGSLFNPMGRRATEFARVREEAEAAHLTHYGRRLRVTEILHPGPETTLRRTFWWAFLTTVCLMLVWGIVMVAALIARL</sequence>
<evidence type="ECO:0000256" key="1">
    <source>
        <dbReference type="SAM" id="MobiDB-lite"/>
    </source>
</evidence>
<evidence type="ECO:0000256" key="2">
    <source>
        <dbReference type="SAM" id="Phobius"/>
    </source>
</evidence>
<dbReference type="EMBL" id="BAAANO010000035">
    <property type="protein sequence ID" value="GAA2014326.1"/>
    <property type="molecule type" value="Genomic_DNA"/>
</dbReference>
<accession>A0ABP5F292</accession>
<feature type="region of interest" description="Disordered" evidence="1">
    <location>
        <begin position="1"/>
        <end position="20"/>
    </location>
</feature>
<keyword evidence="2" id="KW-0812">Transmembrane</keyword>